<organism evidence="4 5">
    <name type="scientific">Mycobacterium kiyosense</name>
    <dbReference type="NCBI Taxonomy" id="2871094"/>
    <lineage>
        <taxon>Bacteria</taxon>
        <taxon>Bacillati</taxon>
        <taxon>Actinomycetota</taxon>
        <taxon>Actinomycetes</taxon>
        <taxon>Mycobacteriales</taxon>
        <taxon>Mycobacteriaceae</taxon>
        <taxon>Mycobacterium</taxon>
    </lineage>
</organism>
<dbReference type="InterPro" id="IPR036380">
    <property type="entry name" value="Isochorismatase-like_sf"/>
</dbReference>
<evidence type="ECO:0000313" key="5">
    <source>
        <dbReference type="Proteomes" id="UP001064782"/>
    </source>
</evidence>
<feature type="domain" description="Isochorismatase-like" evidence="2">
    <location>
        <begin position="4"/>
        <end position="169"/>
    </location>
</feature>
<protein>
    <submittedName>
        <fullName evidence="4">Isochorismatase</fullName>
    </submittedName>
</protein>
<dbReference type="AlphaFoldDB" id="A0A9P3Q9R5"/>
<dbReference type="PANTHER" id="PTHR43540">
    <property type="entry name" value="PEROXYUREIDOACRYLATE/UREIDOACRYLATE AMIDOHYDROLASE-RELATED"/>
    <property type="match status" value="1"/>
</dbReference>
<name>A0A9P3Q9R5_9MYCO</name>
<dbReference type="Proteomes" id="UP001064782">
    <property type="component" value="Unassembled WGS sequence"/>
</dbReference>
<accession>A0A9P3Q9R5</accession>
<dbReference type="SUPFAM" id="SSF52499">
    <property type="entry name" value="Isochorismatase-like hydrolases"/>
    <property type="match status" value="1"/>
</dbReference>
<comment type="caution">
    <text evidence="4">The sequence shown here is derived from an EMBL/GenBank/DDBJ whole genome shotgun (WGS) entry which is preliminary data.</text>
</comment>
<dbReference type="InterPro" id="IPR050272">
    <property type="entry name" value="Isochorismatase-like_hydrls"/>
</dbReference>
<evidence type="ECO:0000313" key="4">
    <source>
        <dbReference type="EMBL" id="GLD31760.1"/>
    </source>
</evidence>
<gene>
    <name evidence="4" type="ORF">Mkiyose1413_36430</name>
    <name evidence="3" type="ORF">SRL2020028_36880</name>
</gene>
<dbReference type="CDD" id="cd00431">
    <property type="entry name" value="cysteine_hydrolases"/>
    <property type="match status" value="1"/>
</dbReference>
<dbReference type="GO" id="GO:0016787">
    <property type="term" value="F:hydrolase activity"/>
    <property type="evidence" value="ECO:0007669"/>
    <property type="project" value="UniProtKB-KW"/>
</dbReference>
<dbReference type="EMBL" id="BRXE01000050">
    <property type="protein sequence ID" value="GLB84432.1"/>
    <property type="molecule type" value="Genomic_DNA"/>
</dbReference>
<dbReference type="EMBL" id="BRZI01000030">
    <property type="protein sequence ID" value="GLD31760.1"/>
    <property type="molecule type" value="Genomic_DNA"/>
</dbReference>
<sequence>MSDTALLVIDMFNDYRHEDADELAHSAARVIDPLLGLIENAKDNAAVDLIYVNDNLGDFTADRGAIIDNALQGKHPELIEPLVPTPDCPLITKVRHSVFYSTALDYLLHRLDTKRIVLAGQVTEQCILYSALDGYLRHYEVVVPPDAVAHIDEELGSAALKMMERNMSAELLPAARCFAKQERQPR</sequence>
<dbReference type="PANTHER" id="PTHR43540:SF6">
    <property type="entry name" value="ISOCHORISMATASE-LIKE DOMAIN-CONTAINING PROTEIN"/>
    <property type="match status" value="1"/>
</dbReference>
<evidence type="ECO:0000259" key="2">
    <source>
        <dbReference type="Pfam" id="PF00857"/>
    </source>
</evidence>
<dbReference type="RefSeq" id="WP_236978667.1">
    <property type="nucleotide sequence ID" value="NZ_BRXE01000050.1"/>
</dbReference>
<dbReference type="Proteomes" id="UP001165663">
    <property type="component" value="Unassembled WGS sequence"/>
</dbReference>
<dbReference type="GeneID" id="83631095"/>
<dbReference type="Pfam" id="PF00857">
    <property type="entry name" value="Isochorismatase"/>
    <property type="match status" value="1"/>
</dbReference>
<reference evidence="4" key="1">
    <citation type="submission" date="2022-08" db="EMBL/GenBank/DDBJ databases">
        <title>Mycobacterium kiyosense sp. nov., scotochromogenic slow-glowing species isolated from respiratory specimens.</title>
        <authorList>
            <person name="Fukano H."/>
            <person name="Kazumi Y."/>
            <person name="Sakagami N."/>
            <person name="Ato M."/>
            <person name="Mitarai S."/>
            <person name="Hoshino Y."/>
        </authorList>
    </citation>
    <scope>NUCLEOTIDE SEQUENCE</scope>
    <source>
        <strain evidence="4">1413</strain>
        <strain evidence="3">SRL2020-028</strain>
    </source>
</reference>
<dbReference type="InterPro" id="IPR000868">
    <property type="entry name" value="Isochorismatase-like_dom"/>
</dbReference>
<evidence type="ECO:0000256" key="1">
    <source>
        <dbReference type="ARBA" id="ARBA00022801"/>
    </source>
</evidence>
<proteinExistence type="predicted"/>
<keyword evidence="1" id="KW-0378">Hydrolase</keyword>
<dbReference type="Gene3D" id="3.40.50.850">
    <property type="entry name" value="Isochorismatase-like"/>
    <property type="match status" value="1"/>
</dbReference>
<keyword evidence="5" id="KW-1185">Reference proteome</keyword>
<evidence type="ECO:0000313" key="3">
    <source>
        <dbReference type="EMBL" id="GLB84432.1"/>
    </source>
</evidence>